<feature type="transmembrane region" description="Helical" evidence="1">
    <location>
        <begin position="12"/>
        <end position="33"/>
    </location>
</feature>
<dbReference type="EMBL" id="JBHUJB010000013">
    <property type="protein sequence ID" value="MFD2157814.1"/>
    <property type="molecule type" value="Genomic_DNA"/>
</dbReference>
<comment type="caution">
    <text evidence="2">The sequence shown here is derived from an EMBL/GenBank/DDBJ whole genome shotgun (WGS) entry which is preliminary data.</text>
</comment>
<evidence type="ECO:0000256" key="1">
    <source>
        <dbReference type="SAM" id="Phobius"/>
    </source>
</evidence>
<organism evidence="2 3">
    <name type="scientific">Rubritalea tangerina</name>
    <dbReference type="NCBI Taxonomy" id="430798"/>
    <lineage>
        <taxon>Bacteria</taxon>
        <taxon>Pseudomonadati</taxon>
        <taxon>Verrucomicrobiota</taxon>
        <taxon>Verrucomicrobiia</taxon>
        <taxon>Verrucomicrobiales</taxon>
        <taxon>Rubritaleaceae</taxon>
        <taxon>Rubritalea</taxon>
    </lineage>
</organism>
<evidence type="ECO:0008006" key="4">
    <source>
        <dbReference type="Google" id="ProtNLM"/>
    </source>
</evidence>
<keyword evidence="1" id="KW-0472">Membrane</keyword>
<evidence type="ECO:0000313" key="2">
    <source>
        <dbReference type="EMBL" id="MFD2157814.1"/>
    </source>
</evidence>
<keyword evidence="3" id="KW-1185">Reference proteome</keyword>
<gene>
    <name evidence="2" type="ORF">ACFSW8_02760</name>
</gene>
<reference evidence="3" key="1">
    <citation type="journal article" date="2019" name="Int. J. Syst. Evol. Microbiol.">
        <title>The Global Catalogue of Microorganisms (GCM) 10K type strain sequencing project: providing services to taxonomists for standard genome sequencing and annotation.</title>
        <authorList>
            <consortium name="The Broad Institute Genomics Platform"/>
            <consortium name="The Broad Institute Genome Sequencing Center for Infectious Disease"/>
            <person name="Wu L."/>
            <person name="Ma J."/>
        </authorList>
    </citation>
    <scope>NUCLEOTIDE SEQUENCE [LARGE SCALE GENOMIC DNA]</scope>
    <source>
        <strain evidence="3">CCUG 57942</strain>
    </source>
</reference>
<sequence length="492" mass="54377">MKRRRLWRRLFYWVCVPVFGIFTVGNIVLNSAWSKNEVARQLERRTGEKWKVGTITYGFDGRLHIYQLSCELGEGGLNVGHIEILPNYGLLWEGEKRISRVTIRKPELLVTDMWLLERLQEYGRQPAVIAQTDRAAAPAIVQNESIDGEGQESGHVEGEIKSGLVVNKKIEVRPGIGDVPIGNHAPGDDYESWLVIEDAQISVKGRGGSLVSLTDFDANLPVGGADLTGEVAWGGLSVLGYALVEEGSFRMSKRGGLLSIKETEVDFFGLSVLPTFYLGRSSGGIAFLVDMVIPEQEVEEILTHLNLEVDIGSDKIVGRMRLGGIVSQPMSWRGAAEILASGIHVKEGHRGTMAHFESCALRSYFGRGRLYTPQIELRGDAISVMGNGVVEANGAGYGVLRVVTSPEKRGWINRLANGSNFFVGLRGGVMQPLDTNDMYYCDLLVDGGLLDPVIKLENKTDWQPLWESVSRLKQFIKSERAEDQRAFTKGQK</sequence>
<accession>A0ABW4Z7G1</accession>
<name>A0ABW4Z7G1_9BACT</name>
<evidence type="ECO:0000313" key="3">
    <source>
        <dbReference type="Proteomes" id="UP001597389"/>
    </source>
</evidence>
<keyword evidence="1" id="KW-0812">Transmembrane</keyword>
<protein>
    <recommendedName>
        <fullName evidence="4">Dicarboxylate transport domain-containing protein</fullName>
    </recommendedName>
</protein>
<keyword evidence="1" id="KW-1133">Transmembrane helix</keyword>
<dbReference type="Proteomes" id="UP001597389">
    <property type="component" value="Unassembled WGS sequence"/>
</dbReference>
<proteinExistence type="predicted"/>